<keyword evidence="2" id="KW-1185">Reference proteome</keyword>
<dbReference type="InterPro" id="IPR029063">
    <property type="entry name" value="SAM-dependent_MTases_sf"/>
</dbReference>
<sequence>MDSIEYWTQDMSVSWDELCPPLKALEARVSLIVSNYALHWIDDKSQLVAVMHRLLTEQGGLIVARILAMPHLNAFLMDAQMTEYNTRGKTFSTEQHLDIWRTVCEGKGLEVKLLVKSDAKWVYGRQDMIDFCPIIASLSRKVFGISGPKLEFITGVTYDRYIRPDAHRLNPNAWTQFLDNHSIQKVVLNLHELLLICIKP</sequence>
<evidence type="ECO:0000313" key="1">
    <source>
        <dbReference type="EMBL" id="CAD7662865.1"/>
    </source>
</evidence>
<dbReference type="EMBL" id="CAJPVJ010029702">
    <property type="protein sequence ID" value="CAG2180002.1"/>
    <property type="molecule type" value="Genomic_DNA"/>
</dbReference>
<dbReference type="EMBL" id="OC944527">
    <property type="protein sequence ID" value="CAD7662865.1"/>
    <property type="molecule type" value="Genomic_DNA"/>
</dbReference>
<evidence type="ECO:0000313" key="2">
    <source>
        <dbReference type="Proteomes" id="UP000728032"/>
    </source>
</evidence>
<organism evidence="1">
    <name type="scientific">Oppiella nova</name>
    <dbReference type="NCBI Taxonomy" id="334625"/>
    <lineage>
        <taxon>Eukaryota</taxon>
        <taxon>Metazoa</taxon>
        <taxon>Ecdysozoa</taxon>
        <taxon>Arthropoda</taxon>
        <taxon>Chelicerata</taxon>
        <taxon>Arachnida</taxon>
        <taxon>Acari</taxon>
        <taxon>Acariformes</taxon>
        <taxon>Sarcoptiformes</taxon>
        <taxon>Oribatida</taxon>
        <taxon>Brachypylina</taxon>
        <taxon>Oppioidea</taxon>
        <taxon>Oppiidae</taxon>
        <taxon>Oppiella</taxon>
    </lineage>
</organism>
<dbReference type="Proteomes" id="UP000728032">
    <property type="component" value="Unassembled WGS sequence"/>
</dbReference>
<reference evidence="1" key="1">
    <citation type="submission" date="2020-11" db="EMBL/GenBank/DDBJ databases">
        <authorList>
            <person name="Tran Van P."/>
        </authorList>
    </citation>
    <scope>NUCLEOTIDE SEQUENCE</scope>
</reference>
<gene>
    <name evidence="1" type="ORF">ONB1V03_LOCUS19425</name>
</gene>
<dbReference type="SUPFAM" id="SSF53335">
    <property type="entry name" value="S-adenosyl-L-methionine-dependent methyltransferases"/>
    <property type="match status" value="1"/>
</dbReference>
<evidence type="ECO:0008006" key="3">
    <source>
        <dbReference type="Google" id="ProtNLM"/>
    </source>
</evidence>
<accession>A0A7R9MPK2</accession>
<name>A0A7R9MPK2_9ACAR</name>
<dbReference type="AlphaFoldDB" id="A0A7R9MPK2"/>
<proteinExistence type="predicted"/>
<dbReference type="Gene3D" id="3.40.50.150">
    <property type="entry name" value="Vaccinia Virus protein VP39"/>
    <property type="match status" value="1"/>
</dbReference>
<protein>
    <recommendedName>
        <fullName evidence="3">Methyltransferase type 11 domain-containing protein</fullName>
    </recommendedName>
</protein>
<dbReference type="OrthoDB" id="6529970at2759"/>